<keyword evidence="2" id="KW-1185">Reference proteome</keyword>
<sequence length="411" mass="45937">MDLRIIYCTDFSHNDQCKTGSFFRGIPEEVAQVFELSLAHFSSNFGEITVSAGDQTSPCVASGDLVFLFADVTGARLAAGLCASIRQQGATVILGGPFFSRQGGEEDNGANALLIGSPSVLWEEVAGSYLAGMTLRKQYLAPAERSPFVVKTYSAATAATRVFRNHYGKFFTVQLTLDSRCYQSTASNKAGNISCRDPEDVERLLAAIPADIPLLFRGVDAYLQKWGEEVFFQLAEKTGHPWVAEGNAEICLRADLPRRLAKRGCHLLLLDIHSIDAAELHGRFGGSINLGGIEDFLRQCAMFDLRVFVRGSFGFERETPAVFQRAFAWMKQGGFERWMPQLWVPLPYTVEHSTLSSQGRLRKLPPEEYDGYHLVYQPAMGTAEEWERSLYDFHRKVNRYAFRKVIIEQNV</sequence>
<dbReference type="AlphaFoldDB" id="A0A923PK49"/>
<organism evidence="1 2">
    <name type="scientific">Neolewinella lacunae</name>
    <dbReference type="NCBI Taxonomy" id="1517758"/>
    <lineage>
        <taxon>Bacteria</taxon>
        <taxon>Pseudomonadati</taxon>
        <taxon>Bacteroidota</taxon>
        <taxon>Saprospiria</taxon>
        <taxon>Saprospirales</taxon>
        <taxon>Lewinellaceae</taxon>
        <taxon>Neolewinella</taxon>
    </lineage>
</organism>
<comment type="caution">
    <text evidence="1">The sequence shown here is derived from an EMBL/GenBank/DDBJ whole genome shotgun (WGS) entry which is preliminary data.</text>
</comment>
<evidence type="ECO:0000313" key="2">
    <source>
        <dbReference type="Proteomes" id="UP000650081"/>
    </source>
</evidence>
<name>A0A923PK49_9BACT</name>
<evidence type="ECO:0000313" key="1">
    <source>
        <dbReference type="EMBL" id="MBC6994040.1"/>
    </source>
</evidence>
<dbReference type="RefSeq" id="WP_187466131.1">
    <property type="nucleotide sequence ID" value="NZ_JACSIT010000085.1"/>
</dbReference>
<gene>
    <name evidence="1" type="ORF">H9S92_07695</name>
</gene>
<dbReference type="Proteomes" id="UP000650081">
    <property type="component" value="Unassembled WGS sequence"/>
</dbReference>
<proteinExistence type="predicted"/>
<protein>
    <submittedName>
        <fullName evidence="1">Uncharacterized protein</fullName>
    </submittedName>
</protein>
<accession>A0A923PK49</accession>
<reference evidence="1" key="1">
    <citation type="submission" date="2020-08" db="EMBL/GenBank/DDBJ databases">
        <title>Lewinella bacteria from marine environments.</title>
        <authorList>
            <person name="Zhong Y."/>
        </authorList>
    </citation>
    <scope>NUCLEOTIDE SEQUENCE</scope>
    <source>
        <strain evidence="1">KCTC 42187</strain>
    </source>
</reference>
<dbReference type="EMBL" id="JACSIT010000085">
    <property type="protein sequence ID" value="MBC6994040.1"/>
    <property type="molecule type" value="Genomic_DNA"/>
</dbReference>